<feature type="compositionally biased region" description="Low complexity" evidence="1">
    <location>
        <begin position="8"/>
        <end position="20"/>
    </location>
</feature>
<sequence>DDSSAKGSSVSDTSTNSSVEEVTEPWKQPRSPELLIQQLSYTFSLNNDEKGYMERFIRFKAAMLLGTNTELFVLTVVPLAFTLPCVKYTILAISLASEDHLEAYRDSQKYRSLAKFDRSDSPSTEIRILELLMLVLMEIVMGDGMESTL</sequence>
<feature type="non-terminal residue" evidence="2">
    <location>
        <position position="149"/>
    </location>
</feature>
<evidence type="ECO:0000313" key="2">
    <source>
        <dbReference type="EMBL" id="KAH3677172.1"/>
    </source>
</evidence>
<name>A0A9P8PT81_9ASCO</name>
<comment type="caution">
    <text evidence="2">The sequence shown here is derived from an EMBL/GenBank/DDBJ whole genome shotgun (WGS) entry which is preliminary data.</text>
</comment>
<keyword evidence="3" id="KW-1185">Reference proteome</keyword>
<proteinExistence type="predicted"/>
<dbReference type="Proteomes" id="UP000788993">
    <property type="component" value="Unassembled WGS sequence"/>
</dbReference>
<evidence type="ECO:0000256" key="1">
    <source>
        <dbReference type="SAM" id="MobiDB-lite"/>
    </source>
</evidence>
<feature type="region of interest" description="Disordered" evidence="1">
    <location>
        <begin position="1"/>
        <end position="29"/>
    </location>
</feature>
<dbReference type="AlphaFoldDB" id="A0A9P8PT81"/>
<feature type="non-terminal residue" evidence="2">
    <location>
        <position position="1"/>
    </location>
</feature>
<dbReference type="EMBL" id="JAEUBD010000131">
    <property type="protein sequence ID" value="KAH3677172.1"/>
    <property type="molecule type" value="Genomic_DNA"/>
</dbReference>
<reference evidence="2" key="2">
    <citation type="submission" date="2021-01" db="EMBL/GenBank/DDBJ databases">
        <authorList>
            <person name="Schikora-Tamarit M.A."/>
        </authorList>
    </citation>
    <scope>NUCLEOTIDE SEQUENCE</scope>
    <source>
        <strain evidence="2">NCAIM Y.01608</strain>
    </source>
</reference>
<organism evidence="2 3">
    <name type="scientific">Ogataea polymorpha</name>
    <dbReference type="NCBI Taxonomy" id="460523"/>
    <lineage>
        <taxon>Eukaryota</taxon>
        <taxon>Fungi</taxon>
        <taxon>Dikarya</taxon>
        <taxon>Ascomycota</taxon>
        <taxon>Saccharomycotina</taxon>
        <taxon>Pichiomycetes</taxon>
        <taxon>Pichiales</taxon>
        <taxon>Pichiaceae</taxon>
        <taxon>Ogataea</taxon>
    </lineage>
</organism>
<reference evidence="2" key="1">
    <citation type="journal article" date="2021" name="Open Biol.">
        <title>Shared evolutionary footprints suggest mitochondrial oxidative damage underlies multiple complex I losses in fungi.</title>
        <authorList>
            <person name="Schikora-Tamarit M.A."/>
            <person name="Marcet-Houben M."/>
            <person name="Nosek J."/>
            <person name="Gabaldon T."/>
        </authorList>
    </citation>
    <scope>NUCLEOTIDE SEQUENCE</scope>
    <source>
        <strain evidence="2">NCAIM Y.01608</strain>
    </source>
</reference>
<accession>A0A9P8PT81</accession>
<evidence type="ECO:0000313" key="3">
    <source>
        <dbReference type="Proteomes" id="UP000788993"/>
    </source>
</evidence>
<gene>
    <name evidence="2" type="ORF">OGATHE_001029</name>
</gene>
<protein>
    <submittedName>
        <fullName evidence="2">Uncharacterized protein</fullName>
    </submittedName>
</protein>